<dbReference type="Proteomes" id="UP000246635">
    <property type="component" value="Unassembled WGS sequence"/>
</dbReference>
<proteinExistence type="predicted"/>
<dbReference type="OrthoDB" id="2085435at2"/>
<evidence type="ECO:0000256" key="1">
    <source>
        <dbReference type="SAM" id="SignalP"/>
    </source>
</evidence>
<keyword evidence="1" id="KW-0732">Signal</keyword>
<organism evidence="2 3">
    <name type="scientific">Paenibacillus cellulosilyticus</name>
    <dbReference type="NCBI Taxonomy" id="375489"/>
    <lineage>
        <taxon>Bacteria</taxon>
        <taxon>Bacillati</taxon>
        <taxon>Bacillota</taxon>
        <taxon>Bacilli</taxon>
        <taxon>Bacillales</taxon>
        <taxon>Paenibacillaceae</taxon>
        <taxon>Paenibacillus</taxon>
    </lineage>
</organism>
<sequence length="164" mass="18250">MRRLLAGVLVVCMLLAAAACSNASNANTRAADRGELYSLALDAMMPEDEGMNSGMKYIAIDMSMLVGLDAGDKAQMIKYFAEKYKIEAMEATYEQLIEQGRRNEQTQVLDGVLLRVEKTEMTAKRFTVESSKYRAGDGAIGMKVVVEYTQGKWKLTRAERTWVS</sequence>
<dbReference type="EMBL" id="QGTQ01000003">
    <property type="protein sequence ID" value="PWW06562.1"/>
    <property type="molecule type" value="Genomic_DNA"/>
</dbReference>
<feature type="chain" id="PRO_5039212798" evidence="1">
    <location>
        <begin position="24"/>
        <end position="164"/>
    </location>
</feature>
<gene>
    <name evidence="2" type="ORF">DFQ01_103466</name>
</gene>
<name>A0A2V2YXU3_9BACL</name>
<keyword evidence="3" id="KW-1185">Reference proteome</keyword>
<dbReference type="AlphaFoldDB" id="A0A2V2YXU3"/>
<reference evidence="2 3" key="1">
    <citation type="submission" date="2018-05" db="EMBL/GenBank/DDBJ databases">
        <title>Genomic Encyclopedia of Type Strains, Phase III (KMG-III): the genomes of soil and plant-associated and newly described type strains.</title>
        <authorList>
            <person name="Whitman W."/>
        </authorList>
    </citation>
    <scope>NUCLEOTIDE SEQUENCE [LARGE SCALE GENOMIC DNA]</scope>
    <source>
        <strain evidence="2 3">CECT 5696</strain>
    </source>
</reference>
<protein>
    <submittedName>
        <fullName evidence="2">Uncharacterized protein</fullName>
    </submittedName>
</protein>
<evidence type="ECO:0000313" key="3">
    <source>
        <dbReference type="Proteomes" id="UP000246635"/>
    </source>
</evidence>
<feature type="signal peptide" evidence="1">
    <location>
        <begin position="1"/>
        <end position="23"/>
    </location>
</feature>
<evidence type="ECO:0000313" key="2">
    <source>
        <dbReference type="EMBL" id="PWW06562.1"/>
    </source>
</evidence>
<comment type="caution">
    <text evidence="2">The sequence shown here is derived from an EMBL/GenBank/DDBJ whole genome shotgun (WGS) entry which is preliminary data.</text>
</comment>
<dbReference type="RefSeq" id="WP_110043226.1">
    <property type="nucleotide sequence ID" value="NZ_CP054612.1"/>
</dbReference>
<dbReference type="PROSITE" id="PS51257">
    <property type="entry name" value="PROKAR_LIPOPROTEIN"/>
    <property type="match status" value="1"/>
</dbReference>
<accession>A0A2V2YXU3</accession>